<feature type="binding site" evidence="12">
    <location>
        <position position="156"/>
    </location>
    <ligand>
        <name>Zn(2+)</name>
        <dbReference type="ChEBI" id="CHEBI:29105"/>
        <label>1</label>
    </ligand>
</feature>
<comment type="cofactor">
    <cofactor evidence="12">
        <name>Zn(2+)</name>
        <dbReference type="ChEBI" id="CHEBI:29105"/>
    </cofactor>
    <text evidence="12">Binds 2 Zn(2+) ions per monomer.</text>
</comment>
<dbReference type="GO" id="GO:0005737">
    <property type="term" value="C:cytoplasm"/>
    <property type="evidence" value="ECO:0007669"/>
    <property type="project" value="UniProtKB-SubCell"/>
</dbReference>
<dbReference type="GO" id="GO:0008270">
    <property type="term" value="F:zinc ion binding"/>
    <property type="evidence" value="ECO:0007669"/>
    <property type="project" value="UniProtKB-UniRule"/>
</dbReference>
<dbReference type="PRINTS" id="PR00625">
    <property type="entry name" value="JDOMAIN"/>
</dbReference>
<dbReference type="InterPro" id="IPR036410">
    <property type="entry name" value="HSP_DnaJ_Cys-rich_dom_sf"/>
</dbReference>
<feature type="repeat" description="CXXCXGXG motif" evidence="12">
    <location>
        <begin position="199"/>
        <end position="206"/>
    </location>
</feature>
<feature type="binding site" evidence="12">
    <location>
        <position position="216"/>
    </location>
    <ligand>
        <name>Zn(2+)</name>
        <dbReference type="ChEBI" id="CHEBI:29105"/>
        <label>1</label>
    </ligand>
</feature>
<dbReference type="HAMAP" id="MF_01152">
    <property type="entry name" value="DnaJ"/>
    <property type="match status" value="1"/>
</dbReference>
<accession>A0A926E328</accession>
<dbReference type="Pfam" id="PF00226">
    <property type="entry name" value="DnaJ"/>
    <property type="match status" value="1"/>
</dbReference>
<evidence type="ECO:0000256" key="1">
    <source>
        <dbReference type="ARBA" id="ARBA00022490"/>
    </source>
</evidence>
<dbReference type="Gene3D" id="2.10.230.10">
    <property type="entry name" value="Heat shock protein DnaJ, cysteine-rich domain"/>
    <property type="match status" value="1"/>
</dbReference>
<dbReference type="PROSITE" id="PS00636">
    <property type="entry name" value="DNAJ_1"/>
    <property type="match status" value="1"/>
</dbReference>
<dbReference type="CDD" id="cd10719">
    <property type="entry name" value="DnaJ_zf"/>
    <property type="match status" value="1"/>
</dbReference>
<evidence type="ECO:0000259" key="16">
    <source>
        <dbReference type="PROSITE" id="PS51188"/>
    </source>
</evidence>
<evidence type="ECO:0000256" key="3">
    <source>
        <dbReference type="ARBA" id="ARBA00022723"/>
    </source>
</evidence>
<feature type="binding site" evidence="12">
    <location>
        <position position="173"/>
    </location>
    <ligand>
        <name>Zn(2+)</name>
        <dbReference type="ChEBI" id="CHEBI:29105"/>
        <label>2</label>
    </ligand>
</feature>
<dbReference type="SUPFAM" id="SSF49493">
    <property type="entry name" value="HSP40/DnaJ peptide-binding domain"/>
    <property type="match status" value="2"/>
</dbReference>
<evidence type="ECO:0000256" key="9">
    <source>
        <dbReference type="ARBA" id="ARBA00053423"/>
    </source>
</evidence>
<dbReference type="GO" id="GO:0031072">
    <property type="term" value="F:heat shock protein binding"/>
    <property type="evidence" value="ECO:0007669"/>
    <property type="project" value="InterPro"/>
</dbReference>
<dbReference type="FunFam" id="2.10.230.10:FF:000002">
    <property type="entry name" value="Molecular chaperone DnaJ"/>
    <property type="match status" value="1"/>
</dbReference>
<dbReference type="PANTHER" id="PTHR43096:SF48">
    <property type="entry name" value="CHAPERONE PROTEIN DNAJ"/>
    <property type="match status" value="1"/>
</dbReference>
<keyword evidence="2 12" id="KW-0235">DNA replication</keyword>
<dbReference type="FunFam" id="1.10.287.110:FF:000034">
    <property type="entry name" value="Chaperone protein DnaJ"/>
    <property type="match status" value="1"/>
</dbReference>
<reference evidence="17" key="1">
    <citation type="submission" date="2020-08" db="EMBL/GenBank/DDBJ databases">
        <title>Genome public.</title>
        <authorList>
            <person name="Liu C."/>
            <person name="Sun Q."/>
        </authorList>
    </citation>
    <scope>NUCLEOTIDE SEQUENCE</scope>
    <source>
        <strain evidence="17">NSJ-33</strain>
    </source>
</reference>
<feature type="domain" description="CR-type" evidence="16">
    <location>
        <begin position="143"/>
        <end position="225"/>
    </location>
</feature>
<dbReference type="InterPro" id="IPR018253">
    <property type="entry name" value="DnaJ_domain_CS"/>
</dbReference>
<evidence type="ECO:0000256" key="12">
    <source>
        <dbReference type="HAMAP-Rule" id="MF_01152"/>
    </source>
</evidence>
<comment type="domain">
    <text evidence="12">The J domain is necessary and sufficient to stimulate DnaK ATPase activity. Zinc center 1 plays an important role in the autonomous, DnaK-independent chaperone activity of DnaJ. Zinc center 2 is essential for interaction with DnaK and for DnaJ activity.</text>
</comment>
<keyword evidence="6 12" id="KW-0862">Zinc</keyword>
<dbReference type="GO" id="GO:0042026">
    <property type="term" value="P:protein refolding"/>
    <property type="evidence" value="ECO:0007669"/>
    <property type="project" value="TreeGrafter"/>
</dbReference>
<evidence type="ECO:0000256" key="14">
    <source>
        <dbReference type="SAM" id="MobiDB-lite"/>
    </source>
</evidence>
<comment type="subunit">
    <text evidence="12">Homodimer.</text>
</comment>
<dbReference type="CDD" id="cd10747">
    <property type="entry name" value="DnaJ_C"/>
    <property type="match status" value="1"/>
</dbReference>
<dbReference type="AlphaFoldDB" id="A0A926E328"/>
<evidence type="ECO:0000256" key="11">
    <source>
        <dbReference type="ARBA" id="ARBA00067609"/>
    </source>
</evidence>
<feature type="binding site" evidence="12">
    <location>
        <position position="176"/>
    </location>
    <ligand>
        <name>Zn(2+)</name>
        <dbReference type="ChEBI" id="CHEBI:29105"/>
        <label>2</label>
    </ligand>
</feature>
<dbReference type="GO" id="GO:0006260">
    <property type="term" value="P:DNA replication"/>
    <property type="evidence" value="ECO:0007669"/>
    <property type="project" value="UniProtKB-KW"/>
</dbReference>
<dbReference type="NCBIfam" id="TIGR02349">
    <property type="entry name" value="DnaJ_bact"/>
    <property type="match status" value="1"/>
</dbReference>
<keyword evidence="4 12" id="KW-0677">Repeat</keyword>
<dbReference type="SUPFAM" id="SSF57938">
    <property type="entry name" value="DnaJ/Hsp40 cysteine-rich domain"/>
    <property type="match status" value="1"/>
</dbReference>
<proteinExistence type="inferred from homology"/>
<evidence type="ECO:0000313" key="18">
    <source>
        <dbReference type="Proteomes" id="UP000610760"/>
    </source>
</evidence>
<keyword evidence="1 12" id="KW-0963">Cytoplasm</keyword>
<dbReference type="Proteomes" id="UP000610760">
    <property type="component" value="Unassembled WGS sequence"/>
</dbReference>
<dbReference type="InterPro" id="IPR001623">
    <property type="entry name" value="DnaJ_domain"/>
</dbReference>
<evidence type="ECO:0000256" key="13">
    <source>
        <dbReference type="PROSITE-ProRule" id="PRU00546"/>
    </source>
</evidence>
<keyword evidence="7 12" id="KW-0346">Stress response</keyword>
<comment type="subcellular location">
    <subcellularLocation>
        <location evidence="12">Cytoplasm</location>
    </subcellularLocation>
</comment>
<dbReference type="GO" id="GO:0005524">
    <property type="term" value="F:ATP binding"/>
    <property type="evidence" value="ECO:0007669"/>
    <property type="project" value="InterPro"/>
</dbReference>
<protein>
    <recommendedName>
        <fullName evidence="11 12">Chaperone protein DnaJ</fullName>
    </recommendedName>
</protein>
<dbReference type="RefSeq" id="WP_249293496.1">
    <property type="nucleotide sequence ID" value="NZ_JACRSV010000001.1"/>
</dbReference>
<dbReference type="NCBIfam" id="NF008035">
    <property type="entry name" value="PRK10767.1"/>
    <property type="match status" value="1"/>
</dbReference>
<dbReference type="Pfam" id="PF00684">
    <property type="entry name" value="DnaJ_CXXCXGXG"/>
    <property type="match status" value="1"/>
</dbReference>
<feature type="repeat" description="CXXCXGXG motif" evidence="12">
    <location>
        <begin position="156"/>
        <end position="163"/>
    </location>
</feature>
<evidence type="ECO:0000256" key="2">
    <source>
        <dbReference type="ARBA" id="ARBA00022705"/>
    </source>
</evidence>
<comment type="function">
    <text evidence="9 12">Participates actively in the response to hyperosmotic and heat shock by preventing the aggregation of stress-denatured proteins and by disaggregating proteins, also in an autonomous, DnaK-independent fashion. Unfolded proteins bind initially to DnaJ; upon interaction with the DnaJ-bound protein, DnaK hydrolyzes its bound ATP, resulting in the formation of a stable complex. GrpE releases ADP from DnaK; ATP binding to DnaK triggers the release of the substrate protein, thus completing the reaction cycle. Several rounds of ATP-dependent interactions between DnaJ, DnaK and GrpE are required for fully efficient folding. Also involved, together with DnaK and GrpE, in the DNA replication of plasmids through activation of initiation proteins.</text>
</comment>
<name>A0A926E328_9FIRM</name>
<organism evidence="17 18">
    <name type="scientific">Fumia xinanensis</name>
    <dbReference type="NCBI Taxonomy" id="2763659"/>
    <lineage>
        <taxon>Bacteria</taxon>
        <taxon>Bacillati</taxon>
        <taxon>Bacillota</taxon>
        <taxon>Clostridia</taxon>
        <taxon>Eubacteriales</taxon>
        <taxon>Oscillospiraceae</taxon>
        <taxon>Fumia</taxon>
    </lineage>
</organism>
<feature type="binding site" evidence="12">
    <location>
        <position position="159"/>
    </location>
    <ligand>
        <name>Zn(2+)</name>
        <dbReference type="ChEBI" id="CHEBI:29105"/>
        <label>1</label>
    </ligand>
</feature>
<dbReference type="EMBL" id="JACRSV010000001">
    <property type="protein sequence ID" value="MBC8558605.1"/>
    <property type="molecule type" value="Genomic_DNA"/>
</dbReference>
<sequence>MADKRDYYEVLGVQKGCSEDELKKAYRQMAKKYHPDLHPDDKEAEAKFKEVNEAYEVLSDPQKRSRYDQFGHAGVDPSFGGGAGGAYGSGGFGFDMGDIGDIFEGFFGGGFGGSSRRQNPNAPRRGTDIRIQVAISFFEACKGVSKTVSVNRSESCPDCHGTGAENGTAMKTCSDCNGTGQVRYQQRTPFGVISSQRACDKCQGKGKIIEKSCPKCAGRGSVSNTKKVEIQIPAGIDDGQTLSIRGQGNSGTNGGPNGDLLVLIAVRPDALFKRKEYDIYCEMPVSYYQAVTGDELVVPTIDGNVKYTLPEGTQPGTTFRLRGKGVQRLNGRGRGDQFVTITIDVPKNLSKTQKDKLKAFEESLTEKQTQKKKSFSEKLKDMFENK</sequence>
<keyword evidence="8 12" id="KW-0143">Chaperone</keyword>
<dbReference type="InterPro" id="IPR001305">
    <property type="entry name" value="HSP_DnaJ_Cys-rich_dom"/>
</dbReference>
<keyword evidence="5 12" id="KW-0863">Zinc-finger</keyword>
<evidence type="ECO:0000256" key="5">
    <source>
        <dbReference type="ARBA" id="ARBA00022771"/>
    </source>
</evidence>
<comment type="caution">
    <text evidence="17">The sequence shown here is derived from an EMBL/GenBank/DDBJ whole genome shotgun (WGS) entry which is preliminary data.</text>
</comment>
<dbReference type="Gene3D" id="2.60.260.20">
    <property type="entry name" value="Urease metallochaperone UreE, N-terminal domain"/>
    <property type="match status" value="2"/>
</dbReference>
<dbReference type="InterPro" id="IPR012724">
    <property type="entry name" value="DnaJ"/>
</dbReference>
<feature type="repeat" description="CXXCXGXG motif" evidence="12">
    <location>
        <begin position="173"/>
        <end position="180"/>
    </location>
</feature>
<dbReference type="InterPro" id="IPR036869">
    <property type="entry name" value="J_dom_sf"/>
</dbReference>
<dbReference type="FunFam" id="2.60.260.20:FF:000005">
    <property type="entry name" value="Chaperone protein dnaJ 1, mitochondrial"/>
    <property type="match status" value="1"/>
</dbReference>
<keyword evidence="18" id="KW-1185">Reference proteome</keyword>
<dbReference type="PANTHER" id="PTHR43096">
    <property type="entry name" value="DNAJ HOMOLOG 1, MITOCHONDRIAL-RELATED"/>
    <property type="match status" value="1"/>
</dbReference>
<dbReference type="SMART" id="SM00271">
    <property type="entry name" value="DnaJ"/>
    <property type="match status" value="1"/>
</dbReference>
<evidence type="ECO:0000259" key="15">
    <source>
        <dbReference type="PROSITE" id="PS50076"/>
    </source>
</evidence>
<evidence type="ECO:0000256" key="10">
    <source>
        <dbReference type="ARBA" id="ARBA00061004"/>
    </source>
</evidence>
<dbReference type="PROSITE" id="PS51188">
    <property type="entry name" value="ZF_CR"/>
    <property type="match status" value="1"/>
</dbReference>
<dbReference type="InterPro" id="IPR008971">
    <property type="entry name" value="HSP40/DnaJ_pept-bd"/>
</dbReference>
<comment type="similarity">
    <text evidence="10 12">Belongs to the DnaJ family.</text>
</comment>
<dbReference type="SUPFAM" id="SSF46565">
    <property type="entry name" value="Chaperone J-domain"/>
    <property type="match status" value="1"/>
</dbReference>
<dbReference type="PROSITE" id="PS50076">
    <property type="entry name" value="DNAJ_2"/>
    <property type="match status" value="1"/>
</dbReference>
<feature type="repeat" description="CXXCXGXG motif" evidence="12">
    <location>
        <begin position="213"/>
        <end position="220"/>
    </location>
</feature>
<evidence type="ECO:0000256" key="6">
    <source>
        <dbReference type="ARBA" id="ARBA00022833"/>
    </source>
</evidence>
<evidence type="ECO:0000256" key="7">
    <source>
        <dbReference type="ARBA" id="ARBA00023016"/>
    </source>
</evidence>
<dbReference type="Gene3D" id="1.10.287.110">
    <property type="entry name" value="DnaJ domain"/>
    <property type="match status" value="1"/>
</dbReference>
<evidence type="ECO:0000313" key="17">
    <source>
        <dbReference type="EMBL" id="MBC8558605.1"/>
    </source>
</evidence>
<feature type="binding site" evidence="12">
    <location>
        <position position="213"/>
    </location>
    <ligand>
        <name>Zn(2+)</name>
        <dbReference type="ChEBI" id="CHEBI:29105"/>
        <label>1</label>
    </ligand>
</feature>
<keyword evidence="3 12" id="KW-0479">Metal-binding</keyword>
<dbReference type="GO" id="GO:0009408">
    <property type="term" value="P:response to heat"/>
    <property type="evidence" value="ECO:0007669"/>
    <property type="project" value="InterPro"/>
</dbReference>
<feature type="zinc finger region" description="CR-type" evidence="13">
    <location>
        <begin position="143"/>
        <end position="225"/>
    </location>
</feature>
<dbReference type="Pfam" id="PF01556">
    <property type="entry name" value="DnaJ_C"/>
    <property type="match status" value="1"/>
</dbReference>
<dbReference type="CDD" id="cd06257">
    <property type="entry name" value="DnaJ"/>
    <property type="match status" value="1"/>
</dbReference>
<evidence type="ECO:0000256" key="4">
    <source>
        <dbReference type="ARBA" id="ARBA00022737"/>
    </source>
</evidence>
<feature type="region of interest" description="Disordered" evidence="14">
    <location>
        <begin position="363"/>
        <end position="386"/>
    </location>
</feature>
<dbReference type="InterPro" id="IPR002939">
    <property type="entry name" value="DnaJ_C"/>
</dbReference>
<dbReference type="GO" id="GO:0051082">
    <property type="term" value="F:unfolded protein binding"/>
    <property type="evidence" value="ECO:0007669"/>
    <property type="project" value="UniProtKB-UniRule"/>
</dbReference>
<feature type="domain" description="J" evidence="15">
    <location>
        <begin position="6"/>
        <end position="71"/>
    </location>
</feature>
<feature type="binding site" evidence="12">
    <location>
        <position position="199"/>
    </location>
    <ligand>
        <name>Zn(2+)</name>
        <dbReference type="ChEBI" id="CHEBI:29105"/>
        <label>2</label>
    </ligand>
</feature>
<evidence type="ECO:0000256" key="8">
    <source>
        <dbReference type="ARBA" id="ARBA00023186"/>
    </source>
</evidence>
<gene>
    <name evidence="12 17" type="primary">dnaJ</name>
    <name evidence="17" type="ORF">H8710_00845</name>
</gene>
<feature type="binding site" evidence="12">
    <location>
        <position position="202"/>
    </location>
    <ligand>
        <name>Zn(2+)</name>
        <dbReference type="ChEBI" id="CHEBI:29105"/>
        <label>2</label>
    </ligand>
</feature>